<dbReference type="EC" id="3.6.1.27" evidence="2"/>
<comment type="caution">
    <text evidence="12">The sequence shown here is derived from an EMBL/GenBank/DDBJ whole genome shotgun (WGS) entry which is preliminary data.</text>
</comment>
<dbReference type="OrthoDB" id="9780918at2"/>
<reference evidence="12 13" key="1">
    <citation type="submission" date="2016-07" db="EMBL/GenBank/DDBJ databases">
        <title>Whole-genome of two Shewanella species isolated from a digestive organ of sea cucumber Apostichopus japonicus Selenka 1867.</title>
        <authorList>
            <person name="Hong H.-H."/>
            <person name="Choi H."/>
            <person name="Cheon S."/>
            <person name="Oh J.-S."/>
            <person name="Lee H.-G."/>
            <person name="Park C."/>
        </authorList>
    </citation>
    <scope>NUCLEOTIDE SEQUENCE [LARGE SCALE GENOMIC DNA]</scope>
    <source>
        <strain evidence="12 13">CSB03KR</strain>
    </source>
</reference>
<name>A0A1E5IRK8_SHECO</name>
<feature type="transmembrane region" description="Helical" evidence="10">
    <location>
        <begin position="166"/>
        <end position="184"/>
    </location>
</feature>
<evidence type="ECO:0000256" key="3">
    <source>
        <dbReference type="ARBA" id="ARBA00022475"/>
    </source>
</evidence>
<dbReference type="SUPFAM" id="SSF48317">
    <property type="entry name" value="Acid phosphatase/Vanadium-dependent haloperoxidase"/>
    <property type="match status" value="1"/>
</dbReference>
<dbReference type="AlphaFoldDB" id="A0A1E5IRK8"/>
<evidence type="ECO:0000256" key="5">
    <source>
        <dbReference type="ARBA" id="ARBA00022801"/>
    </source>
</evidence>
<keyword evidence="3" id="KW-1003">Cell membrane</keyword>
<dbReference type="SMART" id="SM00014">
    <property type="entry name" value="acidPPc"/>
    <property type="match status" value="1"/>
</dbReference>
<keyword evidence="7 10" id="KW-0472">Membrane</keyword>
<feature type="transmembrane region" description="Helical" evidence="10">
    <location>
        <begin position="28"/>
        <end position="45"/>
    </location>
</feature>
<evidence type="ECO:0000256" key="10">
    <source>
        <dbReference type="SAM" id="Phobius"/>
    </source>
</evidence>
<organism evidence="12 13">
    <name type="scientific">Shewanella colwelliana</name>
    <name type="common">Alteromonas colwelliana</name>
    <dbReference type="NCBI Taxonomy" id="23"/>
    <lineage>
        <taxon>Bacteria</taxon>
        <taxon>Pseudomonadati</taxon>
        <taxon>Pseudomonadota</taxon>
        <taxon>Gammaproteobacteria</taxon>
        <taxon>Alteromonadales</taxon>
        <taxon>Shewanellaceae</taxon>
        <taxon>Shewanella</taxon>
    </lineage>
</organism>
<accession>A0A1E5IRK8</accession>
<evidence type="ECO:0000256" key="9">
    <source>
        <dbReference type="ARBA" id="ARBA00047594"/>
    </source>
</evidence>
<feature type="transmembrane region" description="Helical" evidence="10">
    <location>
        <begin position="66"/>
        <end position="88"/>
    </location>
</feature>
<feature type="transmembrane region" description="Helical" evidence="10">
    <location>
        <begin position="190"/>
        <end position="207"/>
    </location>
</feature>
<dbReference type="PANTHER" id="PTHR14969:SF62">
    <property type="entry name" value="DECAPRENYLPHOSPHORYL-5-PHOSPHORIBOSE PHOSPHATASE RV3807C-RELATED"/>
    <property type="match status" value="1"/>
</dbReference>
<evidence type="ECO:0000313" key="13">
    <source>
        <dbReference type="Proteomes" id="UP000095230"/>
    </source>
</evidence>
<keyword evidence="5" id="KW-0378">Hydrolase</keyword>
<evidence type="ECO:0000313" key="12">
    <source>
        <dbReference type="EMBL" id="OEG73202.1"/>
    </source>
</evidence>
<dbReference type="InterPro" id="IPR036938">
    <property type="entry name" value="PAP2/HPO_sf"/>
</dbReference>
<feature type="domain" description="Phosphatidic acid phosphatase type 2/haloperoxidase" evidence="11">
    <location>
        <begin position="94"/>
        <end position="205"/>
    </location>
</feature>
<proteinExistence type="predicted"/>
<dbReference type="Pfam" id="PF01569">
    <property type="entry name" value="PAP2"/>
    <property type="match status" value="1"/>
</dbReference>
<evidence type="ECO:0000256" key="1">
    <source>
        <dbReference type="ARBA" id="ARBA00004651"/>
    </source>
</evidence>
<dbReference type="PANTHER" id="PTHR14969">
    <property type="entry name" value="SPHINGOSINE-1-PHOSPHATE PHOSPHOHYDROLASE"/>
    <property type="match status" value="1"/>
</dbReference>
<dbReference type="GO" id="GO:0005886">
    <property type="term" value="C:plasma membrane"/>
    <property type="evidence" value="ECO:0007669"/>
    <property type="project" value="UniProtKB-SubCell"/>
</dbReference>
<feature type="transmembrane region" description="Helical" evidence="10">
    <location>
        <begin position="249"/>
        <end position="266"/>
    </location>
</feature>
<feature type="transmembrane region" description="Helical" evidence="10">
    <location>
        <begin position="94"/>
        <end position="112"/>
    </location>
</feature>
<dbReference type="EMBL" id="MCBT01000043">
    <property type="protein sequence ID" value="OEG73202.1"/>
    <property type="molecule type" value="Genomic_DNA"/>
</dbReference>
<feature type="transmembrane region" description="Helical" evidence="10">
    <location>
        <begin position="219"/>
        <end position="237"/>
    </location>
</feature>
<dbReference type="Gene3D" id="1.20.144.10">
    <property type="entry name" value="Phosphatidic acid phosphatase type 2/haloperoxidase"/>
    <property type="match status" value="1"/>
</dbReference>
<comment type="subcellular location">
    <subcellularLocation>
        <location evidence="1">Cell membrane</location>
        <topology evidence="1">Multi-pass membrane protein</topology>
    </subcellularLocation>
</comment>
<evidence type="ECO:0000256" key="6">
    <source>
        <dbReference type="ARBA" id="ARBA00022989"/>
    </source>
</evidence>
<dbReference type="STRING" id="23.BEL05_13095"/>
<evidence type="ECO:0000256" key="8">
    <source>
        <dbReference type="ARBA" id="ARBA00032707"/>
    </source>
</evidence>
<gene>
    <name evidence="12" type="ORF">BEL05_13095</name>
</gene>
<evidence type="ECO:0000256" key="2">
    <source>
        <dbReference type="ARBA" id="ARBA00012374"/>
    </source>
</evidence>
<evidence type="ECO:0000256" key="4">
    <source>
        <dbReference type="ARBA" id="ARBA00022692"/>
    </source>
</evidence>
<dbReference type="RefSeq" id="WP_069671423.1">
    <property type="nucleotide sequence ID" value="NZ_MCBT01000043.1"/>
</dbReference>
<dbReference type="GO" id="GO:0050380">
    <property type="term" value="F:undecaprenyl-diphosphatase activity"/>
    <property type="evidence" value="ECO:0007669"/>
    <property type="project" value="UniProtKB-EC"/>
</dbReference>
<evidence type="ECO:0000256" key="7">
    <source>
        <dbReference type="ARBA" id="ARBA00023136"/>
    </source>
</evidence>
<dbReference type="InterPro" id="IPR000326">
    <property type="entry name" value="PAP2/HPO"/>
</dbReference>
<keyword evidence="6 10" id="KW-1133">Transmembrane helix</keyword>
<keyword evidence="4 10" id="KW-0812">Transmembrane</keyword>
<sequence length="268" mass="29444">MNPLSLSFEQQHTNHHQTFLLQRKRESGFLWVLFILVCGFVLMMKQSTNHSLFLLVNQASQHFSPALLASITDLGNGIVTGSLLIIILCFKPAWILRVMLAAIICLAATHLLKNYFDASRPASLLAQLHIVGDARHSNSFPSGHTATIFLLAGTVFLSSTRQLSRILLLSLAVLVGLSRVSVGAHWPIDVALGAIIGWSSIYAASALNTSLVTKQAQCLLLATLLLLLTSLSVMNNSEFPQLPIVEQLQIFYIFAAGVCLFTRYVYRP</sequence>
<protein>
    <recommendedName>
        <fullName evidence="2">undecaprenyl-diphosphate phosphatase</fullName>
        <ecNumber evidence="2">3.6.1.27</ecNumber>
    </recommendedName>
    <alternativeName>
        <fullName evidence="8">Undecaprenyl pyrophosphate phosphatase</fullName>
    </alternativeName>
</protein>
<evidence type="ECO:0000259" key="11">
    <source>
        <dbReference type="SMART" id="SM00014"/>
    </source>
</evidence>
<dbReference type="Proteomes" id="UP000095230">
    <property type="component" value="Unassembled WGS sequence"/>
</dbReference>
<comment type="catalytic activity">
    <reaction evidence="9">
        <text>di-trans,octa-cis-undecaprenyl diphosphate + H2O = di-trans,octa-cis-undecaprenyl phosphate + phosphate + H(+)</text>
        <dbReference type="Rhea" id="RHEA:28094"/>
        <dbReference type="ChEBI" id="CHEBI:15377"/>
        <dbReference type="ChEBI" id="CHEBI:15378"/>
        <dbReference type="ChEBI" id="CHEBI:43474"/>
        <dbReference type="ChEBI" id="CHEBI:58405"/>
        <dbReference type="ChEBI" id="CHEBI:60392"/>
        <dbReference type="EC" id="3.6.1.27"/>
    </reaction>
</comment>